<organism evidence="13 14">
    <name type="scientific">Nocardia neocaledoniensis</name>
    <dbReference type="NCBI Taxonomy" id="236511"/>
    <lineage>
        <taxon>Bacteria</taxon>
        <taxon>Bacillati</taxon>
        <taxon>Actinomycetota</taxon>
        <taxon>Actinomycetes</taxon>
        <taxon>Mycobacteriales</taxon>
        <taxon>Nocardiaceae</taxon>
        <taxon>Nocardia</taxon>
    </lineage>
</organism>
<evidence type="ECO:0000256" key="9">
    <source>
        <dbReference type="ARBA" id="ARBA00023201"/>
    </source>
</evidence>
<comment type="subcellular location">
    <subcellularLocation>
        <location evidence="1 10">Cell membrane</location>
        <topology evidence="1 10">Multi-pass membrane protein</topology>
    </subcellularLocation>
</comment>
<evidence type="ECO:0000256" key="2">
    <source>
        <dbReference type="ARBA" id="ARBA00022448"/>
    </source>
</evidence>
<evidence type="ECO:0000256" key="11">
    <source>
        <dbReference type="SAM" id="MobiDB-lite"/>
    </source>
</evidence>
<feature type="transmembrane region" description="Helical" evidence="10">
    <location>
        <begin position="179"/>
        <end position="199"/>
    </location>
</feature>
<evidence type="ECO:0000313" key="14">
    <source>
        <dbReference type="Proteomes" id="UP000246410"/>
    </source>
</evidence>
<evidence type="ECO:0000256" key="1">
    <source>
        <dbReference type="ARBA" id="ARBA00004651"/>
    </source>
</evidence>
<evidence type="ECO:0000256" key="6">
    <source>
        <dbReference type="ARBA" id="ARBA00023053"/>
    </source>
</evidence>
<dbReference type="GO" id="GO:0051453">
    <property type="term" value="P:regulation of intracellular pH"/>
    <property type="evidence" value="ECO:0007669"/>
    <property type="project" value="TreeGrafter"/>
</dbReference>
<comment type="caution">
    <text evidence="13">The sequence shown here is derived from an EMBL/GenBank/DDBJ whole genome shotgun (WGS) entry which is preliminary data.</text>
</comment>
<evidence type="ECO:0000256" key="5">
    <source>
        <dbReference type="ARBA" id="ARBA00022989"/>
    </source>
</evidence>
<dbReference type="Gene3D" id="6.10.140.1330">
    <property type="match status" value="1"/>
</dbReference>
<keyword evidence="5 10" id="KW-1133">Transmembrane helix</keyword>
<dbReference type="AlphaFoldDB" id="A0A317N2B5"/>
<keyword evidence="6 10" id="KW-0915">Sodium</keyword>
<dbReference type="PANTHER" id="PTHR10110:SF86">
    <property type="entry name" value="SODIUM_HYDROGEN EXCHANGER 7"/>
    <property type="match status" value="1"/>
</dbReference>
<name>A0A317N2B5_9NOCA</name>
<dbReference type="RefSeq" id="WP_110041610.1">
    <property type="nucleotide sequence ID" value="NZ_QGTL01000020.1"/>
</dbReference>
<dbReference type="Pfam" id="PF00999">
    <property type="entry name" value="Na_H_Exchanger"/>
    <property type="match status" value="1"/>
</dbReference>
<keyword evidence="2 10" id="KW-0813">Transport</keyword>
<feature type="region of interest" description="Disordered" evidence="11">
    <location>
        <begin position="499"/>
        <end position="524"/>
    </location>
</feature>
<accession>A0A317N2B5</accession>
<reference evidence="13 14" key="1">
    <citation type="submission" date="2018-05" db="EMBL/GenBank/DDBJ databases">
        <title>Genomic Encyclopedia of Type Strains, Phase IV (KMG-IV): sequencing the most valuable type-strain genomes for metagenomic binning, comparative biology and taxonomic classification.</title>
        <authorList>
            <person name="Goeker M."/>
        </authorList>
    </citation>
    <scope>NUCLEOTIDE SEQUENCE [LARGE SCALE GENOMIC DNA]</scope>
    <source>
        <strain evidence="13 14">DSM 44717</strain>
    </source>
</reference>
<dbReference type="GO" id="GO:0098719">
    <property type="term" value="P:sodium ion import across plasma membrane"/>
    <property type="evidence" value="ECO:0007669"/>
    <property type="project" value="TreeGrafter"/>
</dbReference>
<keyword evidence="3 10" id="KW-1003">Cell membrane</keyword>
<dbReference type="PRINTS" id="PR00173">
    <property type="entry name" value="EDTRNSPORT"/>
</dbReference>
<protein>
    <submittedName>
        <fullName evidence="13">Sodium/proton antiporter (CPA1 family)</fullName>
    </submittedName>
</protein>
<dbReference type="GO" id="GO:0015385">
    <property type="term" value="F:sodium:proton antiporter activity"/>
    <property type="evidence" value="ECO:0007669"/>
    <property type="project" value="InterPro"/>
</dbReference>
<feature type="transmembrane region" description="Helical" evidence="10">
    <location>
        <begin position="265"/>
        <end position="289"/>
    </location>
</feature>
<dbReference type="GO" id="GO:0005886">
    <property type="term" value="C:plasma membrane"/>
    <property type="evidence" value="ECO:0007669"/>
    <property type="project" value="UniProtKB-SubCell"/>
</dbReference>
<comment type="function">
    <text evidence="10">Na(+)/H(+) antiporter that extrudes sodium in exchange for external protons.</text>
</comment>
<comment type="caution">
    <text evidence="10">Lacks conserved residue(s) required for the propagation of feature annotation.</text>
</comment>
<dbReference type="InterPro" id="IPR006153">
    <property type="entry name" value="Cation/H_exchanger_TM"/>
</dbReference>
<dbReference type="PANTHER" id="PTHR10110">
    <property type="entry name" value="SODIUM/HYDROGEN EXCHANGER"/>
    <property type="match status" value="1"/>
</dbReference>
<gene>
    <name evidence="13" type="ORF">DFR69_12057</name>
</gene>
<feature type="transmembrane region" description="Helical" evidence="10">
    <location>
        <begin position="83"/>
        <end position="105"/>
    </location>
</feature>
<keyword evidence="7 10" id="KW-0406">Ion transport</keyword>
<sequence length="524" mass="56378">MDQLVLTLVILLAAVLAESLGGRIGVAPSILMTVFGCLLALIPAVPSLNVPPELILPLVLPPLLYAAARRTSWRQFAENWQIIALRAVGLVIVTAVAVAAVFHAWNPATAVAAGLVLGALVAPPDPVAATSMASRLGLPRRLIVTLGGEGLFNDVTAIVIYTVGIQAVVTGLFSPWHALGDFVLAAVVGLVVGLALGWLGSRLTGYLDNATGQVALSLLLPFVAYGVAEHWEGSAVLAVLVCALYLTDAVTEIGDREYRLVADAFWDIAEMLITGFAFALIGLELRVVIETTGHDWSGLAGVTVAVLAVVVLLRLAWLLATWVISRKLGRLTDEPFTWREVIVTWWAGMRGVATVALALAVPFTIESGADFPARSQILFVAFAVVLFTLLVQGPTLPLVVRITGVHADTKRERALEKELWIRVRRAELAELQRIADTEDLPPDVYDNLRDRMRQVSAKADPEAADADAKAAMENERKFAARMRAAREAVVEAGRREALAARREPGMPPDVVDRVTRRLDLGPMR</sequence>
<keyword evidence="10" id="KW-0050">Antiport</keyword>
<evidence type="ECO:0000313" key="13">
    <source>
        <dbReference type="EMBL" id="PWV67659.1"/>
    </source>
</evidence>
<keyword evidence="4 10" id="KW-0812">Transmembrane</keyword>
<feature type="domain" description="Cation/H+ exchanger transmembrane" evidence="12">
    <location>
        <begin position="12"/>
        <end position="400"/>
    </location>
</feature>
<feature type="transmembrane region" description="Helical" evidence="10">
    <location>
        <begin position="377"/>
        <end position="400"/>
    </location>
</feature>
<feature type="transmembrane region" description="Helical" evidence="10">
    <location>
        <begin position="111"/>
        <end position="130"/>
    </location>
</feature>
<dbReference type="GO" id="GO:0015386">
    <property type="term" value="F:potassium:proton antiporter activity"/>
    <property type="evidence" value="ECO:0007669"/>
    <property type="project" value="TreeGrafter"/>
</dbReference>
<dbReference type="EMBL" id="QGTL01000020">
    <property type="protein sequence ID" value="PWV67659.1"/>
    <property type="molecule type" value="Genomic_DNA"/>
</dbReference>
<evidence type="ECO:0000256" key="4">
    <source>
        <dbReference type="ARBA" id="ARBA00022692"/>
    </source>
</evidence>
<dbReference type="InterPro" id="IPR004705">
    <property type="entry name" value="Cation/H_exchanger_CPA1_bac"/>
</dbReference>
<comment type="similarity">
    <text evidence="10">Belongs to the monovalent cation:proton antiporter 1 (CPA1) transporter (TC 2.A.36) family.</text>
</comment>
<keyword evidence="9 10" id="KW-0739">Sodium transport</keyword>
<evidence type="ECO:0000256" key="8">
    <source>
        <dbReference type="ARBA" id="ARBA00023136"/>
    </source>
</evidence>
<evidence type="ECO:0000256" key="10">
    <source>
        <dbReference type="RuleBase" id="RU366002"/>
    </source>
</evidence>
<dbReference type="Proteomes" id="UP000246410">
    <property type="component" value="Unassembled WGS sequence"/>
</dbReference>
<dbReference type="InterPro" id="IPR018422">
    <property type="entry name" value="Cation/H_exchanger_CPA1"/>
</dbReference>
<proteinExistence type="inferred from homology"/>
<keyword evidence="8 10" id="KW-0472">Membrane</keyword>
<keyword evidence="14" id="KW-1185">Reference proteome</keyword>
<feature type="transmembrane region" description="Helical" evidence="10">
    <location>
        <begin position="151"/>
        <end position="173"/>
    </location>
</feature>
<feature type="transmembrane region" description="Helical" evidence="10">
    <location>
        <begin position="345"/>
        <end position="365"/>
    </location>
</feature>
<feature type="transmembrane region" description="Helical" evidence="10">
    <location>
        <begin position="301"/>
        <end position="324"/>
    </location>
</feature>
<evidence type="ECO:0000256" key="3">
    <source>
        <dbReference type="ARBA" id="ARBA00022475"/>
    </source>
</evidence>
<dbReference type="NCBIfam" id="TIGR00831">
    <property type="entry name" value="a_cpa1"/>
    <property type="match status" value="1"/>
</dbReference>
<evidence type="ECO:0000259" key="12">
    <source>
        <dbReference type="Pfam" id="PF00999"/>
    </source>
</evidence>
<evidence type="ECO:0000256" key="7">
    <source>
        <dbReference type="ARBA" id="ARBA00023065"/>
    </source>
</evidence>